<name>A0A974XIA2_9FIRM</name>
<reference evidence="3" key="1">
    <citation type="submission" date="2021-03" db="EMBL/GenBank/DDBJ databases">
        <title>Alkalibacter marinus sp. nov., isolated from tidal flat sediment.</title>
        <authorList>
            <person name="Namirimu T."/>
            <person name="Yang J.-A."/>
            <person name="Yang S.-H."/>
            <person name="Kim Y.-J."/>
            <person name="Kwon K.K."/>
        </authorList>
    </citation>
    <scope>NUCLEOTIDE SEQUENCE</scope>
    <source>
        <strain evidence="3">ES005</strain>
    </source>
</reference>
<keyword evidence="2" id="KW-0812">Transmembrane</keyword>
<dbReference type="AlphaFoldDB" id="A0A974XIA2"/>
<dbReference type="Gene3D" id="2.60.40.4270">
    <property type="entry name" value="Listeria-Bacteroides repeat domain"/>
    <property type="match status" value="3"/>
</dbReference>
<evidence type="ECO:0000313" key="4">
    <source>
        <dbReference type="Proteomes" id="UP000663499"/>
    </source>
</evidence>
<dbReference type="KEGG" id="alka:J0B03_04110"/>
<feature type="transmembrane region" description="Helical" evidence="2">
    <location>
        <begin position="691"/>
        <end position="710"/>
    </location>
</feature>
<keyword evidence="2" id="KW-0472">Membrane</keyword>
<keyword evidence="4" id="KW-1185">Reference proteome</keyword>
<organism evidence="3 4">
    <name type="scientific">Alkalibacter rhizosphaerae</name>
    <dbReference type="NCBI Taxonomy" id="2815577"/>
    <lineage>
        <taxon>Bacteria</taxon>
        <taxon>Bacillati</taxon>
        <taxon>Bacillota</taxon>
        <taxon>Clostridia</taxon>
        <taxon>Eubacteriales</taxon>
        <taxon>Eubacteriaceae</taxon>
        <taxon>Alkalibacter</taxon>
    </lineage>
</organism>
<keyword evidence="2" id="KW-1133">Transmembrane helix</keyword>
<dbReference type="SUPFAM" id="SSF63825">
    <property type="entry name" value="YWTD domain"/>
    <property type="match status" value="1"/>
</dbReference>
<evidence type="ECO:0000256" key="1">
    <source>
        <dbReference type="ARBA" id="ARBA00004196"/>
    </source>
</evidence>
<accession>A0A974XIA2</accession>
<dbReference type="RefSeq" id="WP_207300594.1">
    <property type="nucleotide sequence ID" value="NZ_CP071444.1"/>
</dbReference>
<dbReference type="InterPro" id="IPR042229">
    <property type="entry name" value="Listeria/Bacterioides_rpt_sf"/>
</dbReference>
<sequence length="717" mass="76794">MKSKIFSLLLALLLIFTWIPGGIIAQDTDSGLGVDPGVDGITRNQTDNTPQGTLTLKSGSITAYGWVAYSVNVEQTPQGLATIGIPDGTITNITPSTLGTFMAGGDFVGKDLYMISFTGILYGVDTDTGALTEIGNTGLNSYNVTGFAYDTTTETAYVSTGANLYTIDLVDATVTLVGPMTNSSTIIDIAFNGNGGLYGIDITTDSIYQIYAPTGQASFIGNLGVDITYAQGMGFDRINNVLYGTLYDSTGNGGLYQINKDTGATTLLQSIGVEMDALAIPYEFTKVEFYDGATLLKTSHVNDGEEAVEKPAVADKAGSIFAGWNTEEDGSGTAYGVEDAIYVEEDTVLYAQWNMVDYTVTYDGNGSTGGTAPVDTKVYNMDDTVIALASTFEKTGHLFTGWNSSADGSGTAYEPDETFVMGTEDVTLYAQWTMEEYQVSYAGNGSTSGTVPTDDAAYHMDDEVIVSANAGTLAKMGYTFAGWNTKSDASGTKLAPGSAYTMGATDVVFYAQWTKDPVVITYLEQESGSVAGAADMEGNILLPEKDQEDTMKITVYLQGDKTTLDTVIQAIVEQQLKGKRYDLLDVYDLTLMKRIEHTDGTITEVMVKNEEITAPITVRIQLTSEQVDMNNLAMAYVDGSGNVTILTGMMVEVDGKAYVEFEADHFSTYALVQLQDEVNPKTGLLESANTGSVFLLILSFFFLGTVLLITSRKQRSV</sequence>
<evidence type="ECO:0000313" key="3">
    <source>
        <dbReference type="EMBL" id="QSX09255.1"/>
    </source>
</evidence>
<dbReference type="Proteomes" id="UP000663499">
    <property type="component" value="Chromosome"/>
</dbReference>
<proteinExistence type="predicted"/>
<protein>
    <submittedName>
        <fullName evidence="3">InlB B-repeat-containing protein</fullName>
    </submittedName>
</protein>
<dbReference type="Pfam" id="PF09479">
    <property type="entry name" value="Flg_new"/>
    <property type="match status" value="3"/>
</dbReference>
<dbReference type="GO" id="GO:0030313">
    <property type="term" value="C:cell envelope"/>
    <property type="evidence" value="ECO:0007669"/>
    <property type="project" value="UniProtKB-SubCell"/>
</dbReference>
<dbReference type="EMBL" id="CP071444">
    <property type="protein sequence ID" value="QSX09255.1"/>
    <property type="molecule type" value="Genomic_DNA"/>
</dbReference>
<comment type="subcellular location">
    <subcellularLocation>
        <location evidence="1">Cell envelope</location>
    </subcellularLocation>
</comment>
<dbReference type="NCBIfam" id="TIGR02543">
    <property type="entry name" value="List_Bact_rpt"/>
    <property type="match status" value="2"/>
</dbReference>
<dbReference type="InterPro" id="IPR013378">
    <property type="entry name" value="InlB-like_B-rpt"/>
</dbReference>
<gene>
    <name evidence="3" type="ORF">J0B03_04110</name>
</gene>
<evidence type="ECO:0000256" key="2">
    <source>
        <dbReference type="SAM" id="Phobius"/>
    </source>
</evidence>